<keyword evidence="3" id="KW-0812">Transmembrane</keyword>
<dbReference type="Ensembl" id="ENSPRET00000003285.1">
    <property type="protein sequence ID" value="ENSPREP00000003231.1"/>
    <property type="gene ID" value="ENSPREG00000002337.1"/>
</dbReference>
<dbReference type="GO" id="GO:0006888">
    <property type="term" value="P:endoplasmic reticulum to Golgi vesicle-mediated transport"/>
    <property type="evidence" value="ECO:0007669"/>
    <property type="project" value="InterPro"/>
</dbReference>
<evidence type="ECO:0000256" key="3">
    <source>
        <dbReference type="ARBA" id="ARBA00022692"/>
    </source>
</evidence>
<sequence>MASAEEASRPFAGLSDVSISEEIPVEGDIAVPVGPSTRDDEFSTLDEPVKETIVRDLRAVGNKFIHVLYPKRSSALLRDWDLWGPLLLCVTLALLLQGGAADSDDQGGPQFAEQSEGYGLDTVRPVPRNDFHAMLLKLKKLIHLSWGMKGEPPEPLPDDYLSPPNPEQPGMSSYGGPALTSLELVDYPETILPENALRSLTSLRSLAVRYRYIREGIECRLRSWLTPLRQLESLTIIGGNSLATYTTTIPPSVTRLTLRVAITLKDMDSIAPKVPGLEHLDIEQNRSSGSLCRRIPMLFPHLKTLRIRFFRREPEKDLLSLHKLRHLVQLELLVERSFILRDYLNGHPWPSPCVQELINELRDLSENRITVITTMRQRNLLRECDCLWEGD</sequence>
<protein>
    <submittedName>
        <fullName evidence="7">Uncharacterized LOC103458072</fullName>
    </submittedName>
</protein>
<feature type="region of interest" description="Disordered" evidence="6">
    <location>
        <begin position="154"/>
        <end position="174"/>
    </location>
</feature>
<evidence type="ECO:0000256" key="4">
    <source>
        <dbReference type="ARBA" id="ARBA00022989"/>
    </source>
</evidence>
<proteinExistence type="inferred from homology"/>
<reference evidence="7" key="2">
    <citation type="submission" date="2025-08" db="UniProtKB">
        <authorList>
            <consortium name="Ensembl"/>
        </authorList>
    </citation>
    <scope>IDENTIFICATION</scope>
    <source>
        <strain evidence="7">Guanapo</strain>
    </source>
</reference>
<dbReference type="SUPFAM" id="SSF52047">
    <property type="entry name" value="RNI-like"/>
    <property type="match status" value="1"/>
</dbReference>
<organism evidence="7 8">
    <name type="scientific">Poecilia reticulata</name>
    <name type="common">Guppy</name>
    <name type="synonym">Acanthophacelus reticulatus</name>
    <dbReference type="NCBI Taxonomy" id="8081"/>
    <lineage>
        <taxon>Eukaryota</taxon>
        <taxon>Metazoa</taxon>
        <taxon>Chordata</taxon>
        <taxon>Craniata</taxon>
        <taxon>Vertebrata</taxon>
        <taxon>Euteleostomi</taxon>
        <taxon>Actinopterygii</taxon>
        <taxon>Neopterygii</taxon>
        <taxon>Teleostei</taxon>
        <taxon>Neoteleostei</taxon>
        <taxon>Acanthomorphata</taxon>
        <taxon>Ovalentaria</taxon>
        <taxon>Atherinomorphae</taxon>
        <taxon>Cyprinodontiformes</taxon>
        <taxon>Poeciliidae</taxon>
        <taxon>Poeciliinae</taxon>
        <taxon>Poecilia</taxon>
    </lineage>
</organism>
<evidence type="ECO:0000313" key="7">
    <source>
        <dbReference type="Ensembl" id="ENSPREP00000003231.1"/>
    </source>
</evidence>
<evidence type="ECO:0000256" key="6">
    <source>
        <dbReference type="SAM" id="MobiDB-lite"/>
    </source>
</evidence>
<dbReference type="Gene3D" id="3.80.10.10">
    <property type="entry name" value="Ribonuclease Inhibitor"/>
    <property type="match status" value="1"/>
</dbReference>
<keyword evidence="5" id="KW-0472">Membrane</keyword>
<name>A0A3P9N0X2_POERE</name>
<dbReference type="GO" id="GO:0005802">
    <property type="term" value="C:trans-Golgi network"/>
    <property type="evidence" value="ECO:0007669"/>
    <property type="project" value="TreeGrafter"/>
</dbReference>
<evidence type="ECO:0000256" key="2">
    <source>
        <dbReference type="ARBA" id="ARBA00010596"/>
    </source>
</evidence>
<dbReference type="AlphaFoldDB" id="A0A3P9N0X2"/>
<keyword evidence="4" id="KW-1133">Transmembrane helix</keyword>
<keyword evidence="8" id="KW-1185">Reference proteome</keyword>
<dbReference type="PANTHER" id="PTHR21236:SF1">
    <property type="entry name" value="PROTEIN YIPF6"/>
    <property type="match status" value="1"/>
</dbReference>
<evidence type="ECO:0000256" key="1">
    <source>
        <dbReference type="ARBA" id="ARBA00004141"/>
    </source>
</evidence>
<dbReference type="GeneTree" id="ENSGT00530000069038"/>
<dbReference type="InterPro" id="IPR045231">
    <property type="entry name" value="Yip1/4-like"/>
</dbReference>
<dbReference type="Proteomes" id="UP000242638">
    <property type="component" value="Unassembled WGS sequence"/>
</dbReference>
<evidence type="ECO:0000313" key="8">
    <source>
        <dbReference type="Proteomes" id="UP000242638"/>
    </source>
</evidence>
<evidence type="ECO:0000256" key="5">
    <source>
        <dbReference type="ARBA" id="ARBA00023136"/>
    </source>
</evidence>
<dbReference type="GO" id="GO:0016020">
    <property type="term" value="C:membrane"/>
    <property type="evidence" value="ECO:0007669"/>
    <property type="project" value="UniProtKB-SubCell"/>
</dbReference>
<dbReference type="PANTHER" id="PTHR21236">
    <property type="entry name" value="GOLGI MEMBRANE PROTEIN YIP1"/>
    <property type="match status" value="1"/>
</dbReference>
<accession>A0A3P9N0X2</accession>
<dbReference type="InterPro" id="IPR032675">
    <property type="entry name" value="LRR_dom_sf"/>
</dbReference>
<comment type="similarity">
    <text evidence="2">Belongs to the YIP1 family.</text>
</comment>
<reference evidence="7" key="3">
    <citation type="submission" date="2025-09" db="UniProtKB">
        <authorList>
            <consortium name="Ensembl"/>
        </authorList>
    </citation>
    <scope>IDENTIFICATION</scope>
    <source>
        <strain evidence="7">Guanapo</strain>
    </source>
</reference>
<reference evidence="8" key="1">
    <citation type="submission" date="2013-11" db="EMBL/GenBank/DDBJ databases">
        <title>The genomic landscape of the Guanapo guppy.</title>
        <authorList>
            <person name="Kuenstner A."/>
            <person name="Dreyer C."/>
        </authorList>
    </citation>
    <scope>NUCLEOTIDE SEQUENCE</scope>
    <source>
        <strain evidence="8">Guanapo</strain>
    </source>
</reference>
<comment type="subcellular location">
    <subcellularLocation>
        <location evidence="1">Membrane</location>
        <topology evidence="1">Multi-pass membrane protein</topology>
    </subcellularLocation>
</comment>